<keyword evidence="3" id="KW-0539">Nucleus</keyword>
<dbReference type="GO" id="GO:0005634">
    <property type="term" value="C:nucleus"/>
    <property type="evidence" value="ECO:0007669"/>
    <property type="project" value="UniProtKB-SubCell"/>
</dbReference>
<dbReference type="AlphaFoldDB" id="A0A3R7STD3"/>
<dbReference type="PANTHER" id="PTHR13168">
    <property type="entry name" value="ASSOCIATE OF C-MYC AMY-1"/>
    <property type="match status" value="1"/>
</dbReference>
<sequence length="94" mass="10580">MSALTDVLVHLYEEPDRPSDALQYIKTALGTMTVDNERLQMYEEKVKEQKTTIETLQANVESLQSENSSLKERISQLEAKLEEPKAAPEDAAKA</sequence>
<comment type="caution">
    <text evidence="5">The sequence shown here is derived from an EMBL/GenBank/DDBJ whole genome shotgun (WGS) entry which is preliminary data.</text>
</comment>
<comment type="subcellular location">
    <subcellularLocation>
        <location evidence="1">Nucleus</location>
    </subcellularLocation>
</comment>
<gene>
    <name evidence="5" type="ORF">C7M84_007323</name>
</gene>
<dbReference type="Proteomes" id="UP000283509">
    <property type="component" value="Unassembled WGS sequence"/>
</dbReference>
<dbReference type="InterPro" id="IPR026060">
    <property type="entry name" value="AMY1"/>
</dbReference>
<feature type="coiled-coil region" evidence="4">
    <location>
        <begin position="39"/>
        <end position="87"/>
    </location>
</feature>
<evidence type="ECO:0000256" key="2">
    <source>
        <dbReference type="ARBA" id="ARBA00009389"/>
    </source>
</evidence>
<dbReference type="OrthoDB" id="524165at2759"/>
<dbReference type="GO" id="GO:0003713">
    <property type="term" value="F:transcription coactivator activity"/>
    <property type="evidence" value="ECO:0007669"/>
    <property type="project" value="InterPro"/>
</dbReference>
<comment type="similarity">
    <text evidence="2">Belongs to the AMY1 family.</text>
</comment>
<reference evidence="5 6" key="1">
    <citation type="submission" date="2018-04" db="EMBL/GenBank/DDBJ databases">
        <authorList>
            <person name="Zhang X."/>
            <person name="Yuan J."/>
            <person name="Li F."/>
            <person name="Xiang J."/>
        </authorList>
    </citation>
    <scope>NUCLEOTIDE SEQUENCE [LARGE SCALE GENOMIC DNA]</scope>
    <source>
        <tissue evidence="5">Muscle</tissue>
    </source>
</reference>
<protein>
    <recommendedName>
        <fullName evidence="7">c-Myc-binding protein</fullName>
    </recommendedName>
</protein>
<accession>A0A3R7STD3</accession>
<dbReference type="PANTHER" id="PTHR13168:SF0">
    <property type="entry name" value="C-MYC-BINDING PROTEIN"/>
    <property type="match status" value="1"/>
</dbReference>
<dbReference type="Gene3D" id="1.20.5.300">
    <property type="match status" value="1"/>
</dbReference>
<reference evidence="5 6" key="2">
    <citation type="submission" date="2019-01" db="EMBL/GenBank/DDBJ databases">
        <title>The decoding of complex shrimp genome reveals the adaptation for benthos swimmer, frequently molting mechanism and breeding impact on genome.</title>
        <authorList>
            <person name="Sun Y."/>
            <person name="Gao Y."/>
            <person name="Yu Y."/>
        </authorList>
    </citation>
    <scope>NUCLEOTIDE SEQUENCE [LARGE SCALE GENOMIC DNA]</scope>
    <source>
        <tissue evidence="5">Muscle</tissue>
    </source>
</reference>
<evidence type="ECO:0000256" key="4">
    <source>
        <dbReference type="SAM" id="Coils"/>
    </source>
</evidence>
<evidence type="ECO:0000256" key="3">
    <source>
        <dbReference type="ARBA" id="ARBA00023242"/>
    </source>
</evidence>
<evidence type="ECO:0000313" key="5">
    <source>
        <dbReference type="EMBL" id="ROT74171.1"/>
    </source>
</evidence>
<organism evidence="5 6">
    <name type="scientific">Penaeus vannamei</name>
    <name type="common">Whiteleg shrimp</name>
    <name type="synonym">Litopenaeus vannamei</name>
    <dbReference type="NCBI Taxonomy" id="6689"/>
    <lineage>
        <taxon>Eukaryota</taxon>
        <taxon>Metazoa</taxon>
        <taxon>Ecdysozoa</taxon>
        <taxon>Arthropoda</taxon>
        <taxon>Crustacea</taxon>
        <taxon>Multicrustacea</taxon>
        <taxon>Malacostraca</taxon>
        <taxon>Eumalacostraca</taxon>
        <taxon>Eucarida</taxon>
        <taxon>Decapoda</taxon>
        <taxon>Dendrobranchiata</taxon>
        <taxon>Penaeoidea</taxon>
        <taxon>Penaeidae</taxon>
        <taxon>Penaeus</taxon>
    </lineage>
</organism>
<name>A0A3R7STD3_PENVA</name>
<evidence type="ECO:0008006" key="7">
    <source>
        <dbReference type="Google" id="ProtNLM"/>
    </source>
</evidence>
<dbReference type="EMBL" id="QCYY01001926">
    <property type="protein sequence ID" value="ROT74171.1"/>
    <property type="molecule type" value="Genomic_DNA"/>
</dbReference>
<keyword evidence="4" id="KW-0175">Coiled coil</keyword>
<proteinExistence type="inferred from homology"/>
<dbReference type="SUPFAM" id="SSF57997">
    <property type="entry name" value="Tropomyosin"/>
    <property type="match status" value="1"/>
</dbReference>
<evidence type="ECO:0000256" key="1">
    <source>
        <dbReference type="ARBA" id="ARBA00004123"/>
    </source>
</evidence>
<keyword evidence="6" id="KW-1185">Reference proteome</keyword>
<evidence type="ECO:0000313" key="6">
    <source>
        <dbReference type="Proteomes" id="UP000283509"/>
    </source>
</evidence>